<evidence type="ECO:0000259" key="4">
    <source>
        <dbReference type="Pfam" id="PF13377"/>
    </source>
</evidence>
<dbReference type="PANTHER" id="PTHR30146:SF153">
    <property type="entry name" value="LACTOSE OPERON REPRESSOR"/>
    <property type="match status" value="1"/>
</dbReference>
<dbReference type="SUPFAM" id="SSF53822">
    <property type="entry name" value="Periplasmic binding protein-like I"/>
    <property type="match status" value="1"/>
</dbReference>
<proteinExistence type="predicted"/>
<accession>T1B246</accession>
<feature type="domain" description="Transcriptional regulator LacI/GalR-like sensor" evidence="4">
    <location>
        <begin position="3"/>
        <end position="104"/>
    </location>
</feature>
<protein>
    <submittedName>
        <fullName evidence="5">Transcriptional regulator LacI family</fullName>
    </submittedName>
</protein>
<evidence type="ECO:0000256" key="2">
    <source>
        <dbReference type="ARBA" id="ARBA00023125"/>
    </source>
</evidence>
<dbReference type="EMBL" id="AUZX01006753">
    <property type="protein sequence ID" value="EQD62618.1"/>
    <property type="molecule type" value="Genomic_DNA"/>
</dbReference>
<sequence>LALRDRPTAIFGSNDEIAAGVLAAAKSSGMEVPFELSITGFEDSPFSRQSWPALTTANQATEDIARQAALLLLANLQAADASAQGIKAPKNPGFSPVLVVRGSTAPARITVAAS</sequence>
<dbReference type="Gene3D" id="3.40.50.2300">
    <property type="match status" value="2"/>
</dbReference>
<evidence type="ECO:0000313" key="5">
    <source>
        <dbReference type="EMBL" id="EQD62618.1"/>
    </source>
</evidence>
<dbReference type="InterPro" id="IPR028082">
    <property type="entry name" value="Peripla_BP_I"/>
</dbReference>
<feature type="non-terminal residue" evidence="5">
    <location>
        <position position="1"/>
    </location>
</feature>
<keyword evidence="2" id="KW-0238">DNA-binding</keyword>
<keyword evidence="3" id="KW-0804">Transcription</keyword>
<reference evidence="5" key="2">
    <citation type="journal article" date="2014" name="ISME J.">
        <title>Microbial stratification in low pH oxic and suboxic macroscopic growths along an acid mine drainage.</title>
        <authorList>
            <person name="Mendez-Garcia C."/>
            <person name="Mesa V."/>
            <person name="Sprenger R.R."/>
            <person name="Richter M."/>
            <person name="Diez M.S."/>
            <person name="Solano J."/>
            <person name="Bargiela R."/>
            <person name="Golyshina O.V."/>
            <person name="Manteca A."/>
            <person name="Ramos J.L."/>
            <person name="Gallego J.R."/>
            <person name="Llorente I."/>
            <person name="Martins Dos Santos V.A."/>
            <person name="Jensen O.N."/>
            <person name="Pelaez A.I."/>
            <person name="Sanchez J."/>
            <person name="Ferrer M."/>
        </authorList>
    </citation>
    <scope>NUCLEOTIDE SEQUENCE</scope>
</reference>
<name>T1B246_9ZZZZ</name>
<dbReference type="GO" id="GO:0000976">
    <property type="term" value="F:transcription cis-regulatory region binding"/>
    <property type="evidence" value="ECO:0007669"/>
    <property type="project" value="TreeGrafter"/>
</dbReference>
<dbReference type="PANTHER" id="PTHR30146">
    <property type="entry name" value="LACI-RELATED TRANSCRIPTIONAL REPRESSOR"/>
    <property type="match status" value="1"/>
</dbReference>
<organism evidence="5">
    <name type="scientific">mine drainage metagenome</name>
    <dbReference type="NCBI Taxonomy" id="410659"/>
    <lineage>
        <taxon>unclassified sequences</taxon>
        <taxon>metagenomes</taxon>
        <taxon>ecological metagenomes</taxon>
    </lineage>
</organism>
<dbReference type="GO" id="GO:0003700">
    <property type="term" value="F:DNA-binding transcription factor activity"/>
    <property type="evidence" value="ECO:0007669"/>
    <property type="project" value="TreeGrafter"/>
</dbReference>
<gene>
    <name evidence="5" type="ORF">B1A_09468</name>
</gene>
<dbReference type="AlphaFoldDB" id="T1B246"/>
<reference evidence="5" key="1">
    <citation type="submission" date="2013-08" db="EMBL/GenBank/DDBJ databases">
        <authorList>
            <person name="Mendez C."/>
            <person name="Richter M."/>
            <person name="Ferrer M."/>
            <person name="Sanchez J."/>
        </authorList>
    </citation>
    <scope>NUCLEOTIDE SEQUENCE</scope>
</reference>
<evidence type="ECO:0000256" key="3">
    <source>
        <dbReference type="ARBA" id="ARBA00023163"/>
    </source>
</evidence>
<dbReference type="Pfam" id="PF13377">
    <property type="entry name" value="Peripla_BP_3"/>
    <property type="match status" value="1"/>
</dbReference>
<evidence type="ECO:0000256" key="1">
    <source>
        <dbReference type="ARBA" id="ARBA00023015"/>
    </source>
</evidence>
<dbReference type="InterPro" id="IPR046335">
    <property type="entry name" value="LacI/GalR-like_sensor"/>
</dbReference>
<keyword evidence="1" id="KW-0805">Transcription regulation</keyword>
<comment type="caution">
    <text evidence="5">The sequence shown here is derived from an EMBL/GenBank/DDBJ whole genome shotgun (WGS) entry which is preliminary data.</text>
</comment>